<feature type="region of interest" description="Disordered" evidence="1">
    <location>
        <begin position="89"/>
        <end position="155"/>
    </location>
</feature>
<dbReference type="eggNOG" id="ENOG502SDA2">
    <property type="taxonomic scope" value="Eukaryota"/>
</dbReference>
<evidence type="ECO:0000313" key="2">
    <source>
        <dbReference type="EnsemblMetazoa" id="Aqu2.1.24722_001"/>
    </source>
</evidence>
<dbReference type="EnsemblMetazoa" id="XM_011407333.1">
    <property type="protein sequence ID" value="XP_011405635.1"/>
    <property type="gene ID" value="LOC105313694"/>
</dbReference>
<sequence length="155" mass="18010">MGRRLRSHLDLLHPDTADRVMKKQEKSVTNTKRPLRQFKLGEKVLVRNYNGPKWITGKIVRITGPISYQVETENGLMRRHVDQLRRQYFEENTDSNDNDIVSDDDDDWIGHDQFSHNPPAPEASAPPAQADRPVPTRYSSRSRPPIDRYSPSRYT</sequence>
<feature type="compositionally biased region" description="Acidic residues" evidence="1">
    <location>
        <begin position="91"/>
        <end position="107"/>
    </location>
</feature>
<dbReference type="AlphaFoldDB" id="A0A1X7U9T9"/>
<gene>
    <name evidence="2" type="primary">105313694</name>
</gene>
<keyword evidence="3" id="KW-1185">Reference proteome</keyword>
<accession>A0A1X7U9T9</accession>
<dbReference type="OMA" id="NGPKWIT"/>
<name>A0A1X7U9T9_AMPQE</name>
<dbReference type="Proteomes" id="UP000007879">
    <property type="component" value="Unassembled WGS sequence"/>
</dbReference>
<reference evidence="3" key="1">
    <citation type="journal article" date="2010" name="Nature">
        <title>The Amphimedon queenslandica genome and the evolution of animal complexity.</title>
        <authorList>
            <person name="Srivastava M."/>
            <person name="Simakov O."/>
            <person name="Chapman J."/>
            <person name="Fahey B."/>
            <person name="Gauthier M.E."/>
            <person name="Mitros T."/>
            <person name="Richards G.S."/>
            <person name="Conaco C."/>
            <person name="Dacre M."/>
            <person name="Hellsten U."/>
            <person name="Larroux C."/>
            <person name="Putnam N.H."/>
            <person name="Stanke M."/>
            <person name="Adamska M."/>
            <person name="Darling A."/>
            <person name="Degnan S.M."/>
            <person name="Oakley T.H."/>
            <person name="Plachetzki D.C."/>
            <person name="Zhai Y."/>
            <person name="Adamski M."/>
            <person name="Calcino A."/>
            <person name="Cummins S.F."/>
            <person name="Goodstein D.M."/>
            <person name="Harris C."/>
            <person name="Jackson D.J."/>
            <person name="Leys S.P."/>
            <person name="Shu S."/>
            <person name="Woodcroft B.J."/>
            <person name="Vervoort M."/>
            <person name="Kosik K.S."/>
            <person name="Manning G."/>
            <person name="Degnan B.M."/>
            <person name="Rokhsar D.S."/>
        </authorList>
    </citation>
    <scope>NUCLEOTIDE SEQUENCE [LARGE SCALE GENOMIC DNA]</scope>
</reference>
<dbReference type="InParanoid" id="A0A1X7U9T9"/>
<evidence type="ECO:0000313" key="3">
    <source>
        <dbReference type="Proteomes" id="UP000007879"/>
    </source>
</evidence>
<proteinExistence type="predicted"/>
<protein>
    <submittedName>
        <fullName evidence="2">Uncharacterized protein</fullName>
    </submittedName>
</protein>
<evidence type="ECO:0000256" key="1">
    <source>
        <dbReference type="SAM" id="MobiDB-lite"/>
    </source>
</evidence>
<dbReference type="KEGG" id="aqu:105313694"/>
<reference evidence="2" key="2">
    <citation type="submission" date="2017-05" db="UniProtKB">
        <authorList>
            <consortium name="EnsemblMetazoa"/>
        </authorList>
    </citation>
    <scope>IDENTIFICATION</scope>
</reference>
<organism evidence="2">
    <name type="scientific">Amphimedon queenslandica</name>
    <name type="common">Sponge</name>
    <dbReference type="NCBI Taxonomy" id="400682"/>
    <lineage>
        <taxon>Eukaryota</taxon>
        <taxon>Metazoa</taxon>
        <taxon>Porifera</taxon>
        <taxon>Demospongiae</taxon>
        <taxon>Heteroscleromorpha</taxon>
        <taxon>Haplosclerida</taxon>
        <taxon>Niphatidae</taxon>
        <taxon>Amphimedon</taxon>
    </lineage>
</organism>
<dbReference type="EnsemblMetazoa" id="Aqu2.1.24722_001">
    <property type="protein sequence ID" value="Aqu2.1.24722_001"/>
    <property type="gene ID" value="Aqu2.1.24722"/>
</dbReference>
<dbReference type="OrthoDB" id="5985335at2759"/>